<feature type="region of interest" description="Disordered" evidence="1">
    <location>
        <begin position="155"/>
        <end position="197"/>
    </location>
</feature>
<proteinExistence type="predicted"/>
<dbReference type="EMBL" id="PQIB02000016">
    <property type="protein sequence ID" value="RLM61858.1"/>
    <property type="molecule type" value="Genomic_DNA"/>
</dbReference>
<name>A0A3L6PPU0_PANMI</name>
<protein>
    <submittedName>
        <fullName evidence="2">Gag-pol polyprotein</fullName>
    </submittedName>
</protein>
<gene>
    <name evidence="2" type="ORF">C2845_PM14G08140</name>
</gene>
<feature type="region of interest" description="Disordered" evidence="1">
    <location>
        <begin position="264"/>
        <end position="290"/>
    </location>
</feature>
<dbReference type="Proteomes" id="UP000275267">
    <property type="component" value="Unassembled WGS sequence"/>
</dbReference>
<accession>A0A3L6PPU0</accession>
<dbReference type="AlphaFoldDB" id="A0A3L6PPU0"/>
<reference evidence="3" key="1">
    <citation type="journal article" date="2019" name="Nat. Commun.">
        <title>The genome of broomcorn millet.</title>
        <authorList>
            <person name="Zou C."/>
            <person name="Miki D."/>
            <person name="Li D."/>
            <person name="Tang Q."/>
            <person name="Xiao L."/>
            <person name="Rajput S."/>
            <person name="Deng P."/>
            <person name="Jia W."/>
            <person name="Huang R."/>
            <person name="Zhang M."/>
            <person name="Sun Y."/>
            <person name="Hu J."/>
            <person name="Fu X."/>
            <person name="Schnable P.S."/>
            <person name="Li F."/>
            <person name="Zhang H."/>
            <person name="Feng B."/>
            <person name="Zhu X."/>
            <person name="Liu R."/>
            <person name="Schnable J.C."/>
            <person name="Zhu J.-K."/>
            <person name="Zhang H."/>
        </authorList>
    </citation>
    <scope>NUCLEOTIDE SEQUENCE [LARGE SCALE GENOMIC DNA]</scope>
</reference>
<sequence>MGFKYDWNNEIISQFYAICYFEKDGDVRWVHWMTEGKWYKINYFEFAAMFGFGRANYGRNRIHIVSHLPKENMKEMYLPGREWNEPEFSTFDYIWEEIKSVLESPRKCCGYGAYLMYMIDQKTNKRFECDYLHTPIDIKKDYHPGPTLAQVIHTRQQSTAQGDDVATPDALPHASNAPPPPSHSHSRCGGSREYSWEKPPSPIRKMFNLIFGMCKSTNDVLYGSGSFPSTSYVNPTYVDPSAAPMPLTPDPNVTSAERLGSWIFGQHLGGPGQGSSGYGGRNEDEDDDQQ</sequence>
<comment type="caution">
    <text evidence="2">The sequence shown here is derived from an EMBL/GenBank/DDBJ whole genome shotgun (WGS) entry which is preliminary data.</text>
</comment>
<evidence type="ECO:0000256" key="1">
    <source>
        <dbReference type="SAM" id="MobiDB-lite"/>
    </source>
</evidence>
<keyword evidence="3" id="KW-1185">Reference proteome</keyword>
<evidence type="ECO:0000313" key="3">
    <source>
        <dbReference type="Proteomes" id="UP000275267"/>
    </source>
</evidence>
<organism evidence="2 3">
    <name type="scientific">Panicum miliaceum</name>
    <name type="common">Proso millet</name>
    <name type="synonym">Broomcorn millet</name>
    <dbReference type="NCBI Taxonomy" id="4540"/>
    <lineage>
        <taxon>Eukaryota</taxon>
        <taxon>Viridiplantae</taxon>
        <taxon>Streptophyta</taxon>
        <taxon>Embryophyta</taxon>
        <taxon>Tracheophyta</taxon>
        <taxon>Spermatophyta</taxon>
        <taxon>Magnoliopsida</taxon>
        <taxon>Liliopsida</taxon>
        <taxon>Poales</taxon>
        <taxon>Poaceae</taxon>
        <taxon>PACMAD clade</taxon>
        <taxon>Panicoideae</taxon>
        <taxon>Panicodae</taxon>
        <taxon>Paniceae</taxon>
        <taxon>Panicinae</taxon>
        <taxon>Panicum</taxon>
        <taxon>Panicum sect. Panicum</taxon>
    </lineage>
</organism>
<feature type="compositionally biased region" description="Gly residues" evidence="1">
    <location>
        <begin position="267"/>
        <end position="280"/>
    </location>
</feature>
<evidence type="ECO:0000313" key="2">
    <source>
        <dbReference type="EMBL" id="RLM61858.1"/>
    </source>
</evidence>